<evidence type="ECO:0000313" key="2">
    <source>
        <dbReference type="EMBL" id="GIF96962.1"/>
    </source>
</evidence>
<evidence type="ECO:0000313" key="3">
    <source>
        <dbReference type="Proteomes" id="UP000659904"/>
    </source>
</evidence>
<reference evidence="2 3" key="1">
    <citation type="submission" date="2021-01" db="EMBL/GenBank/DDBJ databases">
        <title>Whole genome shotgun sequence of Catellatospora citrea NBRC 14495.</title>
        <authorList>
            <person name="Komaki H."/>
            <person name="Tamura T."/>
        </authorList>
    </citation>
    <scope>NUCLEOTIDE SEQUENCE [LARGE SCALE GENOMIC DNA]</scope>
    <source>
        <strain evidence="2 3">NBRC 14495</strain>
    </source>
</reference>
<dbReference type="Proteomes" id="UP000659904">
    <property type="component" value="Unassembled WGS sequence"/>
</dbReference>
<feature type="compositionally biased region" description="Low complexity" evidence="1">
    <location>
        <begin position="47"/>
        <end position="62"/>
    </location>
</feature>
<feature type="region of interest" description="Disordered" evidence="1">
    <location>
        <begin position="1"/>
        <end position="156"/>
    </location>
</feature>
<keyword evidence="3" id="KW-1185">Reference proteome</keyword>
<proteinExistence type="predicted"/>
<name>A0A8J3K5Q6_9ACTN</name>
<dbReference type="EMBL" id="BONH01000007">
    <property type="protein sequence ID" value="GIF96962.1"/>
    <property type="molecule type" value="Genomic_DNA"/>
</dbReference>
<protein>
    <submittedName>
        <fullName evidence="2">Uncharacterized protein</fullName>
    </submittedName>
</protein>
<comment type="caution">
    <text evidence="2">The sequence shown here is derived from an EMBL/GenBank/DDBJ whole genome shotgun (WGS) entry which is preliminary data.</text>
</comment>
<dbReference type="AlphaFoldDB" id="A0A8J3K5Q6"/>
<evidence type="ECO:0000256" key="1">
    <source>
        <dbReference type="SAM" id="MobiDB-lite"/>
    </source>
</evidence>
<sequence length="156" mass="16196">MRPGDHEPTGPSTEPPVGWQYQPPADWSPYDDRPASAAPPGPDLYDAAQPAWAQPQQATPWQNNGPVPGETPSSDWPVPNQPAAPAWPETYTSPVTAAPPGPDFYQAPSHYSAPGGPPPGPDLAAGRSSDGQATGPLTPDGPGLVGRLLRRLRGGS</sequence>
<accession>A0A8J3K5Q6</accession>
<gene>
    <name evidence="2" type="ORF">Cci01nite_20560</name>
</gene>
<organism evidence="2 3">
    <name type="scientific">Catellatospora citrea</name>
    <dbReference type="NCBI Taxonomy" id="53366"/>
    <lineage>
        <taxon>Bacteria</taxon>
        <taxon>Bacillati</taxon>
        <taxon>Actinomycetota</taxon>
        <taxon>Actinomycetes</taxon>
        <taxon>Micromonosporales</taxon>
        <taxon>Micromonosporaceae</taxon>
        <taxon>Catellatospora</taxon>
    </lineage>
</organism>